<dbReference type="Pfam" id="PF13240">
    <property type="entry name" value="Zn_Ribbon_1"/>
    <property type="match status" value="1"/>
</dbReference>
<dbReference type="STRING" id="78344.BIGA_0416"/>
<proteinExistence type="predicted"/>
<feature type="compositionally biased region" description="Low complexity" evidence="1">
    <location>
        <begin position="148"/>
        <end position="191"/>
    </location>
</feature>
<dbReference type="EMBL" id="CP035464">
    <property type="protein sequence ID" value="QAY32419.1"/>
    <property type="molecule type" value="Genomic_DNA"/>
</dbReference>
<feature type="domain" description="Zinc-ribbon" evidence="3">
    <location>
        <begin position="78"/>
        <end position="99"/>
    </location>
</feature>
<organism evidence="4 5">
    <name type="scientific">Bifidobacterium pullorum subsp. gallinarum</name>
    <dbReference type="NCBI Taxonomy" id="78344"/>
    <lineage>
        <taxon>Bacteria</taxon>
        <taxon>Bacillati</taxon>
        <taxon>Actinomycetota</taxon>
        <taxon>Actinomycetes</taxon>
        <taxon>Bifidobacteriales</taxon>
        <taxon>Bifidobacteriaceae</taxon>
        <taxon>Bifidobacterium</taxon>
    </lineage>
</organism>
<evidence type="ECO:0000256" key="1">
    <source>
        <dbReference type="SAM" id="MobiDB-lite"/>
    </source>
</evidence>
<dbReference type="InterPro" id="IPR026870">
    <property type="entry name" value="Zinc_ribbon_dom"/>
</dbReference>
<name>A0A4P6E2H3_9BIFI</name>
<evidence type="ECO:0000256" key="2">
    <source>
        <dbReference type="SAM" id="Phobius"/>
    </source>
</evidence>
<keyword evidence="2" id="KW-0472">Membrane</keyword>
<accession>A0A4P6E2H3</accession>
<evidence type="ECO:0000259" key="3">
    <source>
        <dbReference type="Pfam" id="PF13240"/>
    </source>
</evidence>
<evidence type="ECO:0000313" key="4">
    <source>
        <dbReference type="EMBL" id="QAY32419.1"/>
    </source>
</evidence>
<keyword evidence="2" id="KW-1133">Transmembrane helix</keyword>
<gene>
    <name evidence="4" type="ORF">ESN35_02435</name>
</gene>
<keyword evidence="2" id="KW-0812">Transmembrane</keyword>
<reference evidence="4 5" key="1">
    <citation type="submission" date="2019-01" db="EMBL/GenBank/DDBJ databases">
        <title>Complete genome sequence of Bifidobacterium gallinarum CACC 514.</title>
        <authorList>
            <person name="Jung M."/>
        </authorList>
    </citation>
    <scope>NUCLEOTIDE SEQUENCE [LARGE SCALE GENOMIC DNA]</scope>
    <source>
        <strain evidence="4 5">CACC 514</strain>
    </source>
</reference>
<protein>
    <submittedName>
        <fullName evidence="4">Zinc-ribbon domain-containing protein</fullName>
    </submittedName>
</protein>
<feature type="region of interest" description="Disordered" evidence="1">
    <location>
        <begin position="104"/>
        <end position="191"/>
    </location>
</feature>
<dbReference type="AlphaFoldDB" id="A0A4P6E2H3"/>
<feature type="compositionally biased region" description="Low complexity" evidence="1">
    <location>
        <begin position="105"/>
        <end position="140"/>
    </location>
</feature>
<sequence>MQCLRVAAAYGLIRLDDLVLVVQCRCTAATFVPFGPGRLVLLMRYPHVPASFVRRPQPVCAVMVVSDLSGEMECMMRYCMYCGAQLTEGAKFCMSCGKSVQDTSPAVAEPPVEATAPIPATPMPAASTPATPMPAASAPAEPAPPAAAPTIPASVAPAPADPAPAATPSWRQQPPAQQQPASWQQSPTWQTQPIPQAEQYQGQPYQYAPAGGAYVPVGTVAAPPKKRSKGVVAGVVIAIIAVIAAVVFGLWWFLWRGDDLNPAGRYTMSNGYQTFELVIEDDGAFKVSDTGGSGDYLAGVIGEGTVDGDNVRYPLSDIKASTVNGEMTLSELVGQADSSGIGSAMVDAIEVEVTAPKNAAHGNIVGTWGLSGSLLTFSAEIHITANADGTVEAGMTAFGEDPSNATGTWTDNGNGQYTVTFDNGSPLTVTLPQ</sequence>
<dbReference type="Proteomes" id="UP000293589">
    <property type="component" value="Chromosome"/>
</dbReference>
<evidence type="ECO:0000313" key="5">
    <source>
        <dbReference type="Proteomes" id="UP000293589"/>
    </source>
</evidence>
<feature type="transmembrane region" description="Helical" evidence="2">
    <location>
        <begin position="231"/>
        <end position="255"/>
    </location>
</feature>
<dbReference type="KEGG" id="bgx:ESN35_02435"/>